<dbReference type="RefSeq" id="WP_377287545.1">
    <property type="nucleotide sequence ID" value="NZ_JBHSBM010000016.1"/>
</dbReference>
<comment type="caution">
    <text evidence="2">The sequence shown here is derived from an EMBL/GenBank/DDBJ whole genome shotgun (WGS) entry which is preliminary data.</text>
</comment>
<evidence type="ECO:0000313" key="3">
    <source>
        <dbReference type="Proteomes" id="UP001595850"/>
    </source>
</evidence>
<proteinExistence type="predicted"/>
<keyword evidence="3" id="KW-1185">Reference proteome</keyword>
<protein>
    <submittedName>
        <fullName evidence="2">Uncharacterized protein</fullName>
    </submittedName>
</protein>
<evidence type="ECO:0000313" key="2">
    <source>
        <dbReference type="EMBL" id="MFC4059235.1"/>
    </source>
</evidence>
<feature type="region of interest" description="Disordered" evidence="1">
    <location>
        <begin position="1"/>
        <end position="30"/>
    </location>
</feature>
<feature type="non-terminal residue" evidence="2">
    <location>
        <position position="1"/>
    </location>
</feature>
<sequence>RGEPAPAEPRAGGEGGQPPGPGRLRRHEPAPLSPWAAALVTPIYRVLCDPDGRPRAMRRTGAY</sequence>
<accession>A0ABV8IBM6</accession>
<evidence type="ECO:0000256" key="1">
    <source>
        <dbReference type="SAM" id="MobiDB-lite"/>
    </source>
</evidence>
<organism evidence="2 3">
    <name type="scientific">Planomonospora corallina</name>
    <dbReference type="NCBI Taxonomy" id="1806052"/>
    <lineage>
        <taxon>Bacteria</taxon>
        <taxon>Bacillati</taxon>
        <taxon>Actinomycetota</taxon>
        <taxon>Actinomycetes</taxon>
        <taxon>Streptosporangiales</taxon>
        <taxon>Streptosporangiaceae</taxon>
        <taxon>Planomonospora</taxon>
    </lineage>
</organism>
<dbReference type="EMBL" id="JBHSBM010000016">
    <property type="protein sequence ID" value="MFC4059235.1"/>
    <property type="molecule type" value="Genomic_DNA"/>
</dbReference>
<feature type="compositionally biased region" description="Low complexity" evidence="1">
    <location>
        <begin position="1"/>
        <end position="10"/>
    </location>
</feature>
<gene>
    <name evidence="2" type="ORF">ACFOWE_13085</name>
</gene>
<reference evidence="3" key="1">
    <citation type="journal article" date="2019" name="Int. J. Syst. Evol. Microbiol.">
        <title>The Global Catalogue of Microorganisms (GCM) 10K type strain sequencing project: providing services to taxonomists for standard genome sequencing and annotation.</title>
        <authorList>
            <consortium name="The Broad Institute Genomics Platform"/>
            <consortium name="The Broad Institute Genome Sequencing Center for Infectious Disease"/>
            <person name="Wu L."/>
            <person name="Ma J."/>
        </authorList>
    </citation>
    <scope>NUCLEOTIDE SEQUENCE [LARGE SCALE GENOMIC DNA]</scope>
    <source>
        <strain evidence="3">TBRC 4489</strain>
    </source>
</reference>
<name>A0ABV8IBM6_9ACTN</name>
<dbReference type="Proteomes" id="UP001595850">
    <property type="component" value="Unassembled WGS sequence"/>
</dbReference>